<name>A0A015JR78_RHIIW</name>
<evidence type="ECO:0000259" key="1">
    <source>
        <dbReference type="Pfam" id="PF05347"/>
    </source>
</evidence>
<protein>
    <recommendedName>
        <fullName evidence="1">Complex 1 LYR protein domain-containing protein</fullName>
    </recommendedName>
</protein>
<dbReference type="Pfam" id="PF05347">
    <property type="entry name" value="Complex1_LYR"/>
    <property type="match status" value="1"/>
</dbReference>
<dbReference type="OMA" id="YAWHLEL"/>
<evidence type="ECO:0000313" key="3">
    <source>
        <dbReference type="Proteomes" id="UP000022910"/>
    </source>
</evidence>
<gene>
    <name evidence="2" type="ORF">RirG_092750</name>
</gene>
<dbReference type="HOGENOM" id="CLU_998013_0_0_1"/>
<dbReference type="AlphaFoldDB" id="A0A015JR78"/>
<dbReference type="Proteomes" id="UP000022910">
    <property type="component" value="Unassembled WGS sequence"/>
</dbReference>
<organism evidence="2 3">
    <name type="scientific">Rhizophagus irregularis (strain DAOM 197198w)</name>
    <name type="common">Glomus intraradices</name>
    <dbReference type="NCBI Taxonomy" id="1432141"/>
    <lineage>
        <taxon>Eukaryota</taxon>
        <taxon>Fungi</taxon>
        <taxon>Fungi incertae sedis</taxon>
        <taxon>Mucoromycota</taxon>
        <taxon>Glomeromycotina</taxon>
        <taxon>Glomeromycetes</taxon>
        <taxon>Glomerales</taxon>
        <taxon>Glomeraceae</taxon>
        <taxon>Rhizophagus</taxon>
    </lineage>
</organism>
<feature type="domain" description="Complex 1 LYR protein" evidence="1">
    <location>
        <begin position="23"/>
        <end position="76"/>
    </location>
</feature>
<accession>A0A015JR78</accession>
<proteinExistence type="predicted"/>
<dbReference type="OrthoDB" id="2571149at2759"/>
<dbReference type="InterPro" id="IPR008011">
    <property type="entry name" value="Complex1_LYR_dom"/>
</dbReference>
<sequence>MSLQILRNKPKRPFWKLPQHRLPVLSLYKSLLNTSRSFPDDLHQKYLFYNIRLNFRLRRHETSISKTVEYLKEAQECKSIIIKALKGNQEAFQHIDDLAWGRKGRLKEVLDILANWKRPKLHKFVLDTRTHGARTLDPHPAYRIPLDKRLYTPPEYKELEKKLPKKNHSFGSDLKIHTVVTQLGYKLQRVRGLKQPTWISMMMNKRIRAHQRRIDKFHQLEEQLEMVRIEQHMLSMLDPKLAEEEKGFEERILQELNESKKYHDKMIKLQARKELDVDI</sequence>
<evidence type="ECO:0000313" key="2">
    <source>
        <dbReference type="EMBL" id="EXX69800.1"/>
    </source>
</evidence>
<comment type="caution">
    <text evidence="2">The sequence shown here is derived from an EMBL/GenBank/DDBJ whole genome shotgun (WGS) entry which is preliminary data.</text>
</comment>
<reference evidence="2 3" key="1">
    <citation type="submission" date="2014-02" db="EMBL/GenBank/DDBJ databases">
        <title>Single nucleus genome sequencing reveals high similarity among nuclei of an endomycorrhizal fungus.</title>
        <authorList>
            <person name="Lin K."/>
            <person name="Geurts R."/>
            <person name="Zhang Z."/>
            <person name="Limpens E."/>
            <person name="Saunders D.G."/>
            <person name="Mu D."/>
            <person name="Pang E."/>
            <person name="Cao H."/>
            <person name="Cha H."/>
            <person name="Lin T."/>
            <person name="Zhou Q."/>
            <person name="Shang Y."/>
            <person name="Li Y."/>
            <person name="Ivanov S."/>
            <person name="Sharma T."/>
            <person name="Velzen R.V."/>
            <person name="Ruijter N.D."/>
            <person name="Aanen D.K."/>
            <person name="Win J."/>
            <person name="Kamoun S."/>
            <person name="Bisseling T."/>
            <person name="Huang S."/>
        </authorList>
    </citation>
    <scope>NUCLEOTIDE SEQUENCE [LARGE SCALE GENOMIC DNA]</scope>
    <source>
        <strain evidence="3">DAOM197198w</strain>
    </source>
</reference>
<dbReference type="EMBL" id="JEMT01016778">
    <property type="protein sequence ID" value="EXX69800.1"/>
    <property type="molecule type" value="Genomic_DNA"/>
</dbReference>
<keyword evidence="3" id="KW-1185">Reference proteome</keyword>
<dbReference type="SMR" id="A0A015JR78"/>